<dbReference type="AlphaFoldDB" id="D4ZBF2"/>
<evidence type="ECO:0000313" key="2">
    <source>
        <dbReference type="EMBL" id="BAJ03347.1"/>
    </source>
</evidence>
<dbReference type="HOGENOM" id="CLU_927170_0_0_6"/>
<keyword evidence="1" id="KW-0732">Signal</keyword>
<feature type="chain" id="PRO_5003067564" evidence="1">
    <location>
        <begin position="33"/>
        <end position="300"/>
    </location>
</feature>
<feature type="signal peptide" evidence="1">
    <location>
        <begin position="1"/>
        <end position="32"/>
    </location>
</feature>
<organism evidence="2 3">
    <name type="scientific">Shewanella violacea (strain JCM 10179 / CIP 106290 / LMG 19151 / DSS12)</name>
    <dbReference type="NCBI Taxonomy" id="637905"/>
    <lineage>
        <taxon>Bacteria</taxon>
        <taxon>Pseudomonadati</taxon>
        <taxon>Pseudomonadota</taxon>
        <taxon>Gammaproteobacteria</taxon>
        <taxon>Alteromonadales</taxon>
        <taxon>Shewanellaceae</taxon>
        <taxon>Shewanella</taxon>
    </lineage>
</organism>
<dbReference type="KEGG" id="svo:SVI_3376"/>
<dbReference type="STRING" id="637905.SVI_3376"/>
<protein>
    <submittedName>
        <fullName evidence="2">Uncharacterized protein</fullName>
    </submittedName>
</protein>
<keyword evidence="3" id="KW-1185">Reference proteome</keyword>
<evidence type="ECO:0000256" key="1">
    <source>
        <dbReference type="SAM" id="SignalP"/>
    </source>
</evidence>
<accession>D4ZBF2</accession>
<evidence type="ECO:0000313" key="3">
    <source>
        <dbReference type="Proteomes" id="UP000002350"/>
    </source>
</evidence>
<reference evidence="3" key="1">
    <citation type="journal article" date="2010" name="Mol. Biosyst.">
        <title>Complete genome sequence and comparative analysis of Shewanella violacea, a psychrophilic and piezophilic bacterium from deep sea floor sediments.</title>
        <authorList>
            <person name="Aono E."/>
            <person name="Baba T."/>
            <person name="Ara T."/>
            <person name="Nishi T."/>
            <person name="Nakamichi T."/>
            <person name="Inamoto E."/>
            <person name="Toyonaga H."/>
            <person name="Hasegawa M."/>
            <person name="Takai Y."/>
            <person name="Okumura Y."/>
            <person name="Baba M."/>
            <person name="Tomita M."/>
            <person name="Kato C."/>
            <person name="Oshima T."/>
            <person name="Nakasone K."/>
            <person name="Mori H."/>
        </authorList>
    </citation>
    <scope>NUCLEOTIDE SEQUENCE [LARGE SCALE GENOMIC DNA]</scope>
    <source>
        <strain evidence="3">JCM 10179 / CIP 106290 / LMG 19151 / DSS12</strain>
    </source>
</reference>
<dbReference type="EMBL" id="AP011177">
    <property type="protein sequence ID" value="BAJ03347.1"/>
    <property type="molecule type" value="Genomic_DNA"/>
</dbReference>
<gene>
    <name evidence="2" type="ordered locus">SVI_3376</name>
</gene>
<dbReference type="Proteomes" id="UP000002350">
    <property type="component" value="Chromosome"/>
</dbReference>
<sequence>MPINCASRLYMNNKIKCLLLIFSGLYATVVQADNYLLTMSQDDKACQRLYQLFNGDLMTNGKLALEEHEEFNWLKWDQPYFIIRQKSELEPNFEDELLSENEYEQEYASYTKYFYKGAFFDVDNNGVDEFISFERRGPHTYQNRAYDNIYIYKKDSYKRLRGAKSDQQFSPAIGYVGRFTNSYVLKEYPIKRKTVYTTGAISHSWPNLSDPYIRPLLLDKTYYIASFGNVDTRITGQEFIFNQSIDEKNAIAIVKFIPSYDAEKIENQPRLLSTGQPSNETQDICYFVKTQAIQQGVGDD</sequence>
<proteinExistence type="predicted"/>
<name>D4ZBF2_SHEVD</name>